<gene>
    <name evidence="1" type="ORF">KSP40_PGU013890</name>
</gene>
<comment type="caution">
    <text evidence="1">The sequence shown here is derived from an EMBL/GenBank/DDBJ whole genome shotgun (WGS) entry which is preliminary data.</text>
</comment>
<name>A0ABR2MSY1_9ASPA</name>
<organism evidence="1 2">
    <name type="scientific">Platanthera guangdongensis</name>
    <dbReference type="NCBI Taxonomy" id="2320717"/>
    <lineage>
        <taxon>Eukaryota</taxon>
        <taxon>Viridiplantae</taxon>
        <taxon>Streptophyta</taxon>
        <taxon>Embryophyta</taxon>
        <taxon>Tracheophyta</taxon>
        <taxon>Spermatophyta</taxon>
        <taxon>Magnoliopsida</taxon>
        <taxon>Liliopsida</taxon>
        <taxon>Asparagales</taxon>
        <taxon>Orchidaceae</taxon>
        <taxon>Orchidoideae</taxon>
        <taxon>Orchideae</taxon>
        <taxon>Orchidinae</taxon>
        <taxon>Platanthera</taxon>
    </lineage>
</organism>
<evidence type="ECO:0000313" key="2">
    <source>
        <dbReference type="Proteomes" id="UP001412067"/>
    </source>
</evidence>
<sequence>MIGIPAELSSHRSRCDSSSVFPYSKKKLQESLQPLTVYQTLLHFIDVHLRPSPPIFLFIFNQPPLIFHIFVRNLQTKGQSIPLFLLSPTPRKQSNFSTAIEALETTQRRLLPDLDEKVDNSANSVN</sequence>
<accession>A0ABR2MSY1</accession>
<dbReference type="Proteomes" id="UP001412067">
    <property type="component" value="Unassembled WGS sequence"/>
</dbReference>
<keyword evidence="2" id="KW-1185">Reference proteome</keyword>
<protein>
    <submittedName>
        <fullName evidence="1">Uncharacterized protein</fullName>
    </submittedName>
</protein>
<dbReference type="EMBL" id="JBBWWR010000005">
    <property type="protein sequence ID" value="KAK8967186.1"/>
    <property type="molecule type" value="Genomic_DNA"/>
</dbReference>
<reference evidence="1 2" key="1">
    <citation type="journal article" date="2022" name="Nat. Plants">
        <title>Genomes of leafy and leafless Platanthera orchids illuminate the evolution of mycoheterotrophy.</title>
        <authorList>
            <person name="Li M.H."/>
            <person name="Liu K.W."/>
            <person name="Li Z."/>
            <person name="Lu H.C."/>
            <person name="Ye Q.L."/>
            <person name="Zhang D."/>
            <person name="Wang J.Y."/>
            <person name="Li Y.F."/>
            <person name="Zhong Z.M."/>
            <person name="Liu X."/>
            <person name="Yu X."/>
            <person name="Liu D.K."/>
            <person name="Tu X.D."/>
            <person name="Liu B."/>
            <person name="Hao Y."/>
            <person name="Liao X.Y."/>
            <person name="Jiang Y.T."/>
            <person name="Sun W.H."/>
            <person name="Chen J."/>
            <person name="Chen Y.Q."/>
            <person name="Ai Y."/>
            <person name="Zhai J.W."/>
            <person name="Wu S.S."/>
            <person name="Zhou Z."/>
            <person name="Hsiao Y.Y."/>
            <person name="Wu W.L."/>
            <person name="Chen Y.Y."/>
            <person name="Lin Y.F."/>
            <person name="Hsu J.L."/>
            <person name="Li C.Y."/>
            <person name="Wang Z.W."/>
            <person name="Zhao X."/>
            <person name="Zhong W.Y."/>
            <person name="Ma X.K."/>
            <person name="Ma L."/>
            <person name="Huang J."/>
            <person name="Chen G.Z."/>
            <person name="Huang M.Z."/>
            <person name="Huang L."/>
            <person name="Peng D.H."/>
            <person name="Luo Y.B."/>
            <person name="Zou S.Q."/>
            <person name="Chen S.P."/>
            <person name="Lan S."/>
            <person name="Tsai W.C."/>
            <person name="Van de Peer Y."/>
            <person name="Liu Z.J."/>
        </authorList>
    </citation>
    <scope>NUCLEOTIDE SEQUENCE [LARGE SCALE GENOMIC DNA]</scope>
    <source>
        <strain evidence="1">Lor288</strain>
    </source>
</reference>
<evidence type="ECO:0000313" key="1">
    <source>
        <dbReference type="EMBL" id="KAK8967186.1"/>
    </source>
</evidence>
<proteinExistence type="predicted"/>